<dbReference type="SMART" id="SM00342">
    <property type="entry name" value="HTH_ARAC"/>
    <property type="match status" value="1"/>
</dbReference>
<dbReference type="InterPro" id="IPR029062">
    <property type="entry name" value="Class_I_gatase-like"/>
</dbReference>
<dbReference type="InterPro" id="IPR052158">
    <property type="entry name" value="INH-QAR"/>
</dbReference>
<protein>
    <submittedName>
        <fullName evidence="2">Transcriptional regulator, AraC family</fullName>
    </submittedName>
</protein>
<evidence type="ECO:0000313" key="3">
    <source>
        <dbReference type="Proteomes" id="UP000198736"/>
    </source>
</evidence>
<dbReference type="OrthoDB" id="9803764at2"/>
<dbReference type="PANTHER" id="PTHR43130:SF11">
    <property type="entry name" value="TRANSCRIPTIONAL REGULATORY PROTEIN"/>
    <property type="match status" value="1"/>
</dbReference>
<dbReference type="SUPFAM" id="SSF52317">
    <property type="entry name" value="Class I glutamine amidotransferase-like"/>
    <property type="match status" value="1"/>
</dbReference>
<dbReference type="Pfam" id="PF12833">
    <property type="entry name" value="HTH_18"/>
    <property type="match status" value="1"/>
</dbReference>
<keyword evidence="3" id="KW-1185">Reference proteome</keyword>
<dbReference type="GO" id="GO:0003700">
    <property type="term" value="F:DNA-binding transcription factor activity"/>
    <property type="evidence" value="ECO:0007669"/>
    <property type="project" value="InterPro"/>
</dbReference>
<dbReference type="Proteomes" id="UP000198736">
    <property type="component" value="Unassembled WGS sequence"/>
</dbReference>
<dbReference type="STRING" id="1742973.COMA2_110077"/>
<evidence type="ECO:0000259" key="1">
    <source>
        <dbReference type="PROSITE" id="PS01124"/>
    </source>
</evidence>
<gene>
    <name evidence="2" type="ORF">COMA2_110077</name>
</gene>
<proteinExistence type="predicted"/>
<organism evidence="2 3">
    <name type="scientific">Candidatus Nitrospira nitrificans</name>
    <dbReference type="NCBI Taxonomy" id="1742973"/>
    <lineage>
        <taxon>Bacteria</taxon>
        <taxon>Pseudomonadati</taxon>
        <taxon>Nitrospirota</taxon>
        <taxon>Nitrospiria</taxon>
        <taxon>Nitrospirales</taxon>
        <taxon>Nitrospiraceae</taxon>
        <taxon>Nitrospira</taxon>
    </lineage>
</organism>
<evidence type="ECO:0000313" key="2">
    <source>
        <dbReference type="EMBL" id="CUS32757.1"/>
    </source>
</evidence>
<feature type="domain" description="HTH araC/xylS-type" evidence="1">
    <location>
        <begin position="221"/>
        <end position="319"/>
    </location>
</feature>
<accession>A0A0S4L5F7</accession>
<dbReference type="RefSeq" id="WP_090894606.1">
    <property type="nucleotide sequence ID" value="NZ_CZPZ01000003.1"/>
</dbReference>
<dbReference type="Gene3D" id="3.40.50.880">
    <property type="match status" value="1"/>
</dbReference>
<name>A0A0S4L5F7_9BACT</name>
<reference evidence="3" key="1">
    <citation type="submission" date="2015-10" db="EMBL/GenBank/DDBJ databases">
        <authorList>
            <person name="Luecker S."/>
            <person name="Luecker S."/>
        </authorList>
    </citation>
    <scope>NUCLEOTIDE SEQUENCE [LARGE SCALE GENOMIC DNA]</scope>
</reference>
<dbReference type="Gene3D" id="1.10.10.60">
    <property type="entry name" value="Homeodomain-like"/>
    <property type="match status" value="1"/>
</dbReference>
<dbReference type="InterPro" id="IPR018060">
    <property type="entry name" value="HTH_AraC"/>
</dbReference>
<dbReference type="PROSITE" id="PS01124">
    <property type="entry name" value="HTH_ARAC_FAMILY_2"/>
    <property type="match status" value="1"/>
</dbReference>
<sequence length="320" mass="34950">MRIYVLALNEVFDTGLTTLLDTFGTANDLAESAGTTSTRFNVTVVGVRSHIHTSHGLLVPIRSATRLASPDIALVPALGAKMPDTLRLALERRDVKDAQALIRRWSGSGTLVGAACTGTFVLAGTSLLNGQQGTTSWWLAPFFRERYPHVLLDDSRMLVSSSRFVTAGAALAHLDLALWLVRRKSPALAALTARYLVVEPRPSQAAFAIPDHLAHSDPLVERFERWARRQLDQGFSLSEAARAAVTSERTLARRLQSVLGKSPLAYVQDLRVERAVHLLQTSSASVDQIAAQVGYADGVTLRTLIRRKIGRGVRELRART</sequence>
<dbReference type="PANTHER" id="PTHR43130">
    <property type="entry name" value="ARAC-FAMILY TRANSCRIPTIONAL REGULATOR"/>
    <property type="match status" value="1"/>
</dbReference>
<dbReference type="AlphaFoldDB" id="A0A0S4L5F7"/>
<dbReference type="EMBL" id="CZPZ01000003">
    <property type="protein sequence ID" value="CUS32757.1"/>
    <property type="molecule type" value="Genomic_DNA"/>
</dbReference>
<dbReference type="InterPro" id="IPR002818">
    <property type="entry name" value="DJ-1/PfpI"/>
</dbReference>
<dbReference type="Pfam" id="PF01965">
    <property type="entry name" value="DJ-1_PfpI"/>
    <property type="match status" value="1"/>
</dbReference>
<dbReference type="GO" id="GO:0043565">
    <property type="term" value="F:sequence-specific DNA binding"/>
    <property type="evidence" value="ECO:0007669"/>
    <property type="project" value="InterPro"/>
</dbReference>